<feature type="region of interest" description="Disordered" evidence="1">
    <location>
        <begin position="562"/>
        <end position="585"/>
    </location>
</feature>
<dbReference type="PANTHER" id="PTHR21812:SF1">
    <property type="entry name" value="INO80 COMPLEX SUBUNIT E"/>
    <property type="match status" value="1"/>
</dbReference>
<sequence>MTYVHPQQQQYVARNGGQTQNVIIASQAQDGSRTLQTVPAQIHTIQHTVSPQNASFHLTKSSLKNVKPLNPSTQQQQQQLPQQNPPQNRKLEFVHPQNNGTQNAIQNQNNSDAQNSQSTPQKIESPKVRTKSKTTPNKAKPKIIKSSPQTQQITNLVGQPTATIQQIALPVNAQIRAPNPNIKGQEKEKSASTLQVHSVASFVQNQAPSTPAGQQPPQNAQLIQENSQKVQPSQNVQQQVSTDAVVQTVQKNVQITQQIVQKSDLQQQDPQQVAAPPQAPTNQLNQTIPVQQNKTQVSTTTSSQTTVQTASQVVTTAKIPAAPSVVKARAVVAQPKSSPAADAISPIPNDPYSGALSKLNLDLTGGDPKDSYRVLKKHFKFLVYENECYQGQLRDSHQRLLKLERDNNYLMDRLLKYETLSDSDGDESDSSIKTIEDKVLTQKTTKKRPAAKKDSSAPPRKRANVTNKPNLSNNATTTAPLPKVNAPTSKASISTVPPKTVAKPIVIKDSPGSSKPSTSSASSSAAIPQNNSNTSIQSTSTSTLSVFQANMPLPSIYKPFPPSNTSTVSTPSTPTTDTSFVAPKTNGPVVAKKPVLSVPKPAPPKAKVIIADLPKIDNRSKPQSSPTTSAASSSNTSSEIPESKVFTVVSRAPIPLRNPTPQSNATVTYSTLKPNAMIPRPVGQMPSQNRMLLTRPKIQIIQPPPMNPSTTTPQYNVQQNTKLRPQLKDNSIVKKESPSKPNS</sequence>
<feature type="compositionally biased region" description="Low complexity" evidence="1">
    <location>
        <begin position="510"/>
        <end position="539"/>
    </location>
</feature>
<feature type="compositionally biased region" description="Low complexity" evidence="1">
    <location>
        <begin position="621"/>
        <end position="644"/>
    </location>
</feature>
<dbReference type="InterPro" id="IPR026678">
    <property type="entry name" value="INO80E"/>
</dbReference>
<organism evidence="3 4">
    <name type="scientific">Panagrolaimus superbus</name>
    <dbReference type="NCBI Taxonomy" id="310955"/>
    <lineage>
        <taxon>Eukaryota</taxon>
        <taxon>Metazoa</taxon>
        <taxon>Ecdysozoa</taxon>
        <taxon>Nematoda</taxon>
        <taxon>Chromadorea</taxon>
        <taxon>Rhabditida</taxon>
        <taxon>Tylenchina</taxon>
        <taxon>Panagrolaimomorpha</taxon>
        <taxon>Panagrolaimoidea</taxon>
        <taxon>Panagrolaimidae</taxon>
        <taxon>Panagrolaimus</taxon>
    </lineage>
</organism>
<feature type="region of interest" description="Disordered" evidence="1">
    <location>
        <begin position="421"/>
        <end position="539"/>
    </location>
</feature>
<feature type="region of interest" description="Disordered" evidence="1">
    <location>
        <begin position="206"/>
        <end position="236"/>
    </location>
</feature>
<dbReference type="Pfam" id="PF24237">
    <property type="entry name" value="INO80E"/>
    <property type="match status" value="1"/>
</dbReference>
<evidence type="ECO:0000256" key="1">
    <source>
        <dbReference type="SAM" id="MobiDB-lite"/>
    </source>
</evidence>
<name>A0A914YRQ0_9BILA</name>
<evidence type="ECO:0000259" key="2">
    <source>
        <dbReference type="Pfam" id="PF24237"/>
    </source>
</evidence>
<feature type="compositionally biased region" description="Low complexity" evidence="1">
    <location>
        <begin position="563"/>
        <end position="579"/>
    </location>
</feature>
<feature type="compositionally biased region" description="Polar residues" evidence="1">
    <location>
        <begin position="206"/>
        <end position="226"/>
    </location>
</feature>
<evidence type="ECO:0000313" key="3">
    <source>
        <dbReference type="Proteomes" id="UP000887577"/>
    </source>
</evidence>
<feature type="compositionally biased region" description="Polar residues" evidence="1">
    <location>
        <begin position="708"/>
        <end position="723"/>
    </location>
</feature>
<dbReference type="InterPro" id="IPR056515">
    <property type="entry name" value="INO80E_N"/>
</dbReference>
<dbReference type="GO" id="GO:0006338">
    <property type="term" value="P:chromatin remodeling"/>
    <property type="evidence" value="ECO:0007669"/>
    <property type="project" value="InterPro"/>
</dbReference>
<feature type="compositionally biased region" description="Polar residues" evidence="1">
    <location>
        <begin position="464"/>
        <end position="479"/>
    </location>
</feature>
<evidence type="ECO:0000313" key="4">
    <source>
        <dbReference type="WBParaSite" id="PSU_v2.g2328.t1"/>
    </source>
</evidence>
<dbReference type="Proteomes" id="UP000887577">
    <property type="component" value="Unplaced"/>
</dbReference>
<feature type="compositionally biased region" description="Low complexity" evidence="1">
    <location>
        <begin position="68"/>
        <end position="88"/>
    </location>
</feature>
<accession>A0A914YRQ0</accession>
<feature type="compositionally biased region" description="Basic and acidic residues" evidence="1">
    <location>
        <begin position="731"/>
        <end position="743"/>
    </location>
</feature>
<feature type="region of interest" description="Disordered" evidence="1">
    <location>
        <begin position="612"/>
        <end position="644"/>
    </location>
</feature>
<feature type="domain" description="INO80 complex subunit E N-terminal" evidence="2">
    <location>
        <begin position="369"/>
        <end position="414"/>
    </location>
</feature>
<dbReference type="GO" id="GO:0031011">
    <property type="term" value="C:Ino80 complex"/>
    <property type="evidence" value="ECO:0007669"/>
    <property type="project" value="InterPro"/>
</dbReference>
<dbReference type="AlphaFoldDB" id="A0A914YRQ0"/>
<feature type="compositionally biased region" description="Polar residues" evidence="1">
    <location>
        <begin position="486"/>
        <end position="497"/>
    </location>
</feature>
<feature type="compositionally biased region" description="Low complexity" evidence="1">
    <location>
        <begin position="227"/>
        <end position="236"/>
    </location>
</feature>
<dbReference type="WBParaSite" id="PSU_v2.g2328.t1">
    <property type="protein sequence ID" value="PSU_v2.g2328.t1"/>
    <property type="gene ID" value="PSU_v2.g2328"/>
</dbReference>
<proteinExistence type="predicted"/>
<dbReference type="PANTHER" id="PTHR21812">
    <property type="entry name" value="INO80 COMPLEX SUBUNIT E"/>
    <property type="match status" value="1"/>
</dbReference>
<keyword evidence="3" id="KW-1185">Reference proteome</keyword>
<feature type="region of interest" description="Disordered" evidence="1">
    <location>
        <begin position="64"/>
        <end position="151"/>
    </location>
</feature>
<reference evidence="4" key="1">
    <citation type="submission" date="2022-11" db="UniProtKB">
        <authorList>
            <consortium name="WormBaseParasite"/>
        </authorList>
    </citation>
    <scope>IDENTIFICATION</scope>
</reference>
<feature type="compositionally biased region" description="Low complexity" evidence="1">
    <location>
        <begin position="102"/>
        <end position="118"/>
    </location>
</feature>
<feature type="region of interest" description="Disordered" evidence="1">
    <location>
        <begin position="700"/>
        <end position="743"/>
    </location>
</feature>
<protein>
    <recommendedName>
        <fullName evidence="2">INO80 complex subunit E N-terminal domain-containing protein</fullName>
    </recommendedName>
</protein>